<proteinExistence type="predicted"/>
<sequence length="391" mass="42624">MEFDETLSDADTVIYHVVSIERGVTRDMRERSRGKRRLELTPQEQAKVSYLTWIYVEAHDDLRRYIYWRGESDRPGPQFLVDGMMRALERRAFRLLRDAKDERRKAPVADECGLATVHHSEPLHDDDNVMSLCQPTVFGLDVSATDRDWLMIPRLTKRVGDVTWSPSLEEHYSPMTMVSQSGRTVTGMELQGMVQVPADLTTLHKTTLIIHEPDQQPPQQEEIADQGEPTATIADPAAQPQDAETSAEEPQGEAEQGASAVVEDGEVGAAAAEGEGEGEVADDTPSDTDTVIHQMVVEVPEKGEEATEGQHVHSDPSSSDSASAVAVELEAIHPPSPPLNAYAPQHVEEAENPVDACCPTLRAKGPAVVVVGVNKATAAGGSEDPSKLTDL</sequence>
<evidence type="ECO:0000313" key="2">
    <source>
        <dbReference type="EMBL" id="CEM12720.1"/>
    </source>
</evidence>
<accession>A0A0G4FGY6</accession>
<dbReference type="InParanoid" id="A0A0G4FGY6"/>
<dbReference type="AlphaFoldDB" id="A0A0G4FGY6"/>
<feature type="region of interest" description="Disordered" evidence="1">
    <location>
        <begin position="271"/>
        <end position="290"/>
    </location>
</feature>
<keyword evidence="3" id="KW-1185">Reference proteome</keyword>
<feature type="region of interest" description="Disordered" evidence="1">
    <location>
        <begin position="233"/>
        <end position="259"/>
    </location>
</feature>
<dbReference type="VEuPathDB" id="CryptoDB:Vbra_15432"/>
<organism evidence="2 3">
    <name type="scientific">Vitrella brassicaformis (strain CCMP3155)</name>
    <dbReference type="NCBI Taxonomy" id="1169540"/>
    <lineage>
        <taxon>Eukaryota</taxon>
        <taxon>Sar</taxon>
        <taxon>Alveolata</taxon>
        <taxon>Colpodellida</taxon>
        <taxon>Vitrellaceae</taxon>
        <taxon>Vitrella</taxon>
    </lineage>
</organism>
<feature type="compositionally biased region" description="Basic and acidic residues" evidence="1">
    <location>
        <begin position="299"/>
        <end position="314"/>
    </location>
</feature>
<protein>
    <submittedName>
        <fullName evidence="2">Uncharacterized protein</fullName>
    </submittedName>
</protein>
<feature type="compositionally biased region" description="Acidic residues" evidence="1">
    <location>
        <begin position="274"/>
        <end position="286"/>
    </location>
</feature>
<feature type="compositionally biased region" description="Low complexity" evidence="1">
    <location>
        <begin position="315"/>
        <end position="325"/>
    </location>
</feature>
<reference evidence="2 3" key="1">
    <citation type="submission" date="2014-11" db="EMBL/GenBank/DDBJ databases">
        <authorList>
            <person name="Zhu J."/>
            <person name="Qi W."/>
            <person name="Song R."/>
        </authorList>
    </citation>
    <scope>NUCLEOTIDE SEQUENCE [LARGE SCALE GENOMIC DNA]</scope>
</reference>
<feature type="region of interest" description="Disordered" evidence="1">
    <location>
        <begin position="299"/>
        <end position="325"/>
    </location>
</feature>
<dbReference type="Proteomes" id="UP000041254">
    <property type="component" value="Unassembled WGS sequence"/>
</dbReference>
<dbReference type="EMBL" id="CDMY01000436">
    <property type="protein sequence ID" value="CEM12720.1"/>
    <property type="molecule type" value="Genomic_DNA"/>
</dbReference>
<evidence type="ECO:0000256" key="1">
    <source>
        <dbReference type="SAM" id="MobiDB-lite"/>
    </source>
</evidence>
<gene>
    <name evidence="2" type="ORF">Vbra_15432</name>
</gene>
<name>A0A0G4FGY6_VITBC</name>
<evidence type="ECO:0000313" key="3">
    <source>
        <dbReference type="Proteomes" id="UP000041254"/>
    </source>
</evidence>